<evidence type="ECO:0000256" key="1">
    <source>
        <dbReference type="SAM" id="MobiDB-lite"/>
    </source>
</evidence>
<keyword evidence="2" id="KW-1133">Transmembrane helix</keyword>
<dbReference type="EMBL" id="WUBL01000217">
    <property type="protein sequence ID" value="KAF2963296.1"/>
    <property type="molecule type" value="Genomic_DNA"/>
</dbReference>
<protein>
    <submittedName>
        <fullName evidence="3">Uncharacterized protein</fullName>
    </submittedName>
</protein>
<keyword evidence="2" id="KW-0472">Membrane</keyword>
<evidence type="ECO:0000313" key="4">
    <source>
        <dbReference type="Proteomes" id="UP000481858"/>
    </source>
</evidence>
<dbReference type="AlphaFoldDB" id="A0A7C8MXJ3"/>
<sequence>MKFPNFRPRLPSRKKTCDAEESPTPYQPRWDSFLREAHEAICGICFLRGLHKVFATGSCLPATFACHDITNAECRDLPHRICSPVAWMLWATAGFLALMHLRRDRLPFLLISLLGLATCGFAAAEWMGAMSGPLHKQ</sequence>
<name>A0A7C8MXJ3_9PEZI</name>
<keyword evidence="4" id="KW-1185">Reference proteome</keyword>
<feature type="transmembrane region" description="Helical" evidence="2">
    <location>
        <begin position="108"/>
        <end position="127"/>
    </location>
</feature>
<reference evidence="3 4" key="1">
    <citation type="submission" date="2019-12" db="EMBL/GenBank/DDBJ databases">
        <title>Draft genome sequence of the ascomycete Xylaria multiplex DSM 110363.</title>
        <authorList>
            <person name="Buettner E."/>
            <person name="Kellner H."/>
        </authorList>
    </citation>
    <scope>NUCLEOTIDE SEQUENCE [LARGE SCALE GENOMIC DNA]</scope>
    <source>
        <strain evidence="3 4">DSM 110363</strain>
    </source>
</reference>
<evidence type="ECO:0000313" key="3">
    <source>
        <dbReference type="EMBL" id="KAF2963296.1"/>
    </source>
</evidence>
<dbReference type="InParanoid" id="A0A7C8MXJ3"/>
<dbReference type="OrthoDB" id="10396340at2759"/>
<dbReference type="Proteomes" id="UP000481858">
    <property type="component" value="Unassembled WGS sequence"/>
</dbReference>
<proteinExistence type="predicted"/>
<feature type="transmembrane region" description="Helical" evidence="2">
    <location>
        <begin position="85"/>
        <end position="102"/>
    </location>
</feature>
<organism evidence="3 4">
    <name type="scientific">Xylaria multiplex</name>
    <dbReference type="NCBI Taxonomy" id="323545"/>
    <lineage>
        <taxon>Eukaryota</taxon>
        <taxon>Fungi</taxon>
        <taxon>Dikarya</taxon>
        <taxon>Ascomycota</taxon>
        <taxon>Pezizomycotina</taxon>
        <taxon>Sordariomycetes</taxon>
        <taxon>Xylariomycetidae</taxon>
        <taxon>Xylariales</taxon>
        <taxon>Xylariaceae</taxon>
        <taxon>Xylaria</taxon>
    </lineage>
</organism>
<evidence type="ECO:0000256" key="2">
    <source>
        <dbReference type="SAM" id="Phobius"/>
    </source>
</evidence>
<comment type="caution">
    <text evidence="3">The sequence shown here is derived from an EMBL/GenBank/DDBJ whole genome shotgun (WGS) entry which is preliminary data.</text>
</comment>
<keyword evidence="2" id="KW-0812">Transmembrane</keyword>
<feature type="region of interest" description="Disordered" evidence="1">
    <location>
        <begin position="1"/>
        <end position="26"/>
    </location>
</feature>
<accession>A0A7C8MXJ3</accession>
<gene>
    <name evidence="3" type="ORF">GQX73_g10273</name>
</gene>